<dbReference type="GO" id="GO:0007165">
    <property type="term" value="P:signal transduction"/>
    <property type="evidence" value="ECO:0007669"/>
    <property type="project" value="TreeGrafter"/>
</dbReference>
<dbReference type="SUPFAM" id="SSF56112">
    <property type="entry name" value="Protein kinase-like (PK-like)"/>
    <property type="match status" value="1"/>
</dbReference>
<reference evidence="2" key="1">
    <citation type="submission" date="2021-01" db="EMBL/GenBank/DDBJ databases">
        <authorList>
            <person name="Bezrukov I."/>
        </authorList>
    </citation>
    <scope>NUCLEOTIDE SEQUENCE</scope>
</reference>
<dbReference type="InterPro" id="IPR008271">
    <property type="entry name" value="Ser/Thr_kinase_AS"/>
</dbReference>
<proteinExistence type="predicted"/>
<dbReference type="Pfam" id="PF00069">
    <property type="entry name" value="Pkinase"/>
    <property type="match status" value="1"/>
</dbReference>
<protein>
    <recommendedName>
        <fullName evidence="1">Protein kinase domain-containing protein</fullName>
    </recommendedName>
</protein>
<sequence>MFPSMEFIKPLGKGSYGSVDLVRFTKPDGSNPYYQAVKTSYPQDFESLLKEFQILSKLRECPRIVQTCGTSLSRGVNEYGIRVYRMVMEYAAGGSLTSLMETILLTDSMIRDFTRMILEGLVSIHSHGYVHCDLKPENILVFPRTCEGSVSYELKISDFGMSTKVGEDSEFWEYDSPFLGTSLYMSPESVQNGIAEEALDLWSLGCIVLEMYTGEPPWQLEDSKKLLPLLLNGNAPEIPKSLPWDARQFLQTCFASNPLERGSASELLKHKFLQNVSNEKKGRVTVAGDKRTSVLVLKSKNFSKKPLKIKIIPPKPPQFKGISNRPLRLKIIPPKPPGCNLVPVQ</sequence>
<dbReference type="PANTHER" id="PTHR48011:SF51">
    <property type="entry name" value="PROTEIN KINASE SUPERFAMILY PROTEIN"/>
    <property type="match status" value="1"/>
</dbReference>
<gene>
    <name evidence="2" type="ORF">AARE701A_LOCUS11204</name>
</gene>
<evidence type="ECO:0000259" key="1">
    <source>
        <dbReference type="PROSITE" id="PS50011"/>
    </source>
</evidence>
<keyword evidence="3" id="KW-1185">Reference proteome</keyword>
<dbReference type="PANTHER" id="PTHR48011">
    <property type="entry name" value="CCR4-NOT TRANSCRIPTIONAL COMPLEX SUBUNIT CAF120-RELATED"/>
    <property type="match status" value="1"/>
</dbReference>
<dbReference type="Gene3D" id="1.10.510.10">
    <property type="entry name" value="Transferase(Phosphotransferase) domain 1"/>
    <property type="match status" value="1"/>
</dbReference>
<dbReference type="Proteomes" id="UP000682877">
    <property type="component" value="Chromosome 4"/>
</dbReference>
<dbReference type="EMBL" id="LR999454">
    <property type="protein sequence ID" value="CAE6044917.1"/>
    <property type="molecule type" value="Genomic_DNA"/>
</dbReference>
<name>A0A8S2AAY4_ARAAE</name>
<feature type="domain" description="Protein kinase" evidence="1">
    <location>
        <begin position="5"/>
        <end position="273"/>
    </location>
</feature>
<dbReference type="InterPro" id="IPR000719">
    <property type="entry name" value="Prot_kinase_dom"/>
</dbReference>
<dbReference type="PROSITE" id="PS50011">
    <property type="entry name" value="PROTEIN_KINASE_DOM"/>
    <property type="match status" value="1"/>
</dbReference>
<dbReference type="GO" id="GO:0004672">
    <property type="term" value="F:protein kinase activity"/>
    <property type="evidence" value="ECO:0007669"/>
    <property type="project" value="InterPro"/>
</dbReference>
<dbReference type="SMART" id="SM00220">
    <property type="entry name" value="S_TKc"/>
    <property type="match status" value="1"/>
</dbReference>
<dbReference type="PROSITE" id="PS00108">
    <property type="entry name" value="PROTEIN_KINASE_ST"/>
    <property type="match status" value="1"/>
</dbReference>
<dbReference type="InterPro" id="IPR011009">
    <property type="entry name" value="Kinase-like_dom_sf"/>
</dbReference>
<evidence type="ECO:0000313" key="3">
    <source>
        <dbReference type="Proteomes" id="UP000682877"/>
    </source>
</evidence>
<organism evidence="2 3">
    <name type="scientific">Arabidopsis arenosa</name>
    <name type="common">Sand rock-cress</name>
    <name type="synonym">Cardaminopsis arenosa</name>
    <dbReference type="NCBI Taxonomy" id="38785"/>
    <lineage>
        <taxon>Eukaryota</taxon>
        <taxon>Viridiplantae</taxon>
        <taxon>Streptophyta</taxon>
        <taxon>Embryophyta</taxon>
        <taxon>Tracheophyta</taxon>
        <taxon>Spermatophyta</taxon>
        <taxon>Magnoliopsida</taxon>
        <taxon>eudicotyledons</taxon>
        <taxon>Gunneridae</taxon>
        <taxon>Pentapetalae</taxon>
        <taxon>rosids</taxon>
        <taxon>malvids</taxon>
        <taxon>Brassicales</taxon>
        <taxon>Brassicaceae</taxon>
        <taxon>Camelineae</taxon>
        <taxon>Arabidopsis</taxon>
    </lineage>
</organism>
<dbReference type="InterPro" id="IPR052751">
    <property type="entry name" value="Plant_MAPKKK"/>
</dbReference>
<accession>A0A8S2AAY4</accession>
<evidence type="ECO:0000313" key="2">
    <source>
        <dbReference type="EMBL" id="CAE6044917.1"/>
    </source>
</evidence>
<dbReference type="AlphaFoldDB" id="A0A8S2AAY4"/>
<dbReference type="GO" id="GO:0005524">
    <property type="term" value="F:ATP binding"/>
    <property type="evidence" value="ECO:0007669"/>
    <property type="project" value="InterPro"/>
</dbReference>